<evidence type="ECO:0000313" key="2">
    <source>
        <dbReference type="Proteomes" id="UP000245412"/>
    </source>
</evidence>
<evidence type="ECO:0000313" key="1">
    <source>
        <dbReference type="EMBL" id="PWJ78980.1"/>
    </source>
</evidence>
<comment type="caution">
    <text evidence="1">The sequence shown here is derived from an EMBL/GenBank/DDBJ whole genome shotgun (WGS) entry which is preliminary data.</text>
</comment>
<dbReference type="AlphaFoldDB" id="A0AB73T9Y2"/>
<keyword evidence="2" id="KW-1185">Reference proteome</keyword>
<dbReference type="EMBL" id="QGGY01000001">
    <property type="protein sequence ID" value="PWJ78980.1"/>
    <property type="molecule type" value="Genomic_DNA"/>
</dbReference>
<reference evidence="1 2" key="1">
    <citation type="submission" date="2018-05" db="EMBL/GenBank/DDBJ databases">
        <authorList>
            <person name="Goeker M."/>
            <person name="Huntemann M."/>
            <person name="Clum A."/>
            <person name="Pillay M."/>
            <person name="Palaniappan K."/>
            <person name="Varghese N."/>
            <person name="Mikhailova N."/>
            <person name="Stamatis D."/>
            <person name="Reddy T."/>
            <person name="Daum C."/>
            <person name="Shapiro N."/>
            <person name="Ivanova N."/>
            <person name="Kyrpides N."/>
            <person name="Woyke T."/>
        </authorList>
    </citation>
    <scope>NUCLEOTIDE SEQUENCE [LARGE SCALE GENOMIC DNA]</scope>
    <source>
        <strain evidence="1 2">DSM 26524</strain>
    </source>
</reference>
<protein>
    <submittedName>
        <fullName evidence="1">Uncharacterized protein</fullName>
    </submittedName>
</protein>
<proteinExistence type="predicted"/>
<sequence>MRQEHFTMVRGGQIEIGQEVEITEFQTNMNFAYIIEPAVAMSGCYPARERIQSRKGVIKDISETLMGFDVIAEFEK</sequence>
<organism evidence="1 2">
    <name type="scientific">Murimonas intestini</name>
    <dbReference type="NCBI Taxonomy" id="1337051"/>
    <lineage>
        <taxon>Bacteria</taxon>
        <taxon>Bacillati</taxon>
        <taxon>Bacillota</taxon>
        <taxon>Clostridia</taxon>
        <taxon>Lachnospirales</taxon>
        <taxon>Lachnospiraceae</taxon>
        <taxon>Murimonas</taxon>
    </lineage>
</organism>
<name>A0AB73T9Y2_9FIRM</name>
<accession>A0AB73T9Y2</accession>
<gene>
    <name evidence="1" type="ORF">C7383_101357</name>
</gene>
<dbReference type="RefSeq" id="WP_109624413.1">
    <property type="nucleotide sequence ID" value="NZ_CABJAT010000001.1"/>
</dbReference>
<dbReference type="Proteomes" id="UP000245412">
    <property type="component" value="Unassembled WGS sequence"/>
</dbReference>